<dbReference type="EMBL" id="FQ790300">
    <property type="protein sequence ID" value="CCD49249.1"/>
    <property type="molecule type" value="Genomic_DNA"/>
</dbReference>
<dbReference type="HOGENOM" id="CLU_2941453_0_0_1"/>
<name>G2Y9H3_BOTF4</name>
<evidence type="ECO:0000313" key="3">
    <source>
        <dbReference type="Proteomes" id="UP000008177"/>
    </source>
</evidence>
<gene>
    <name evidence="2" type="ORF">BofuT4_uP031250.1</name>
</gene>
<feature type="compositionally biased region" description="Polar residues" evidence="1">
    <location>
        <begin position="1"/>
        <end position="26"/>
    </location>
</feature>
<evidence type="ECO:0000313" key="2">
    <source>
        <dbReference type="EMBL" id="CCD49249.1"/>
    </source>
</evidence>
<proteinExistence type="predicted"/>
<accession>G2Y9H3</accession>
<dbReference type="InParanoid" id="G2Y9H3"/>
<evidence type="ECO:0000256" key="1">
    <source>
        <dbReference type="SAM" id="MobiDB-lite"/>
    </source>
</evidence>
<dbReference type="Proteomes" id="UP000008177">
    <property type="component" value="Unplaced contigs"/>
</dbReference>
<organism evidence="2 3">
    <name type="scientific">Botryotinia fuckeliana (strain T4)</name>
    <name type="common">Noble rot fungus</name>
    <name type="synonym">Botrytis cinerea</name>
    <dbReference type="NCBI Taxonomy" id="999810"/>
    <lineage>
        <taxon>Eukaryota</taxon>
        <taxon>Fungi</taxon>
        <taxon>Dikarya</taxon>
        <taxon>Ascomycota</taxon>
        <taxon>Pezizomycotina</taxon>
        <taxon>Leotiomycetes</taxon>
        <taxon>Helotiales</taxon>
        <taxon>Sclerotiniaceae</taxon>
        <taxon>Botrytis</taxon>
    </lineage>
</organism>
<dbReference type="STRING" id="999810.G2Y9H3"/>
<protein>
    <submittedName>
        <fullName evidence="2">Uncharacterized protein</fullName>
    </submittedName>
</protein>
<reference evidence="3" key="1">
    <citation type="journal article" date="2011" name="PLoS Genet.">
        <title>Genomic analysis of the necrotrophic fungal pathogens Sclerotinia sclerotiorum and Botrytis cinerea.</title>
        <authorList>
            <person name="Amselem J."/>
            <person name="Cuomo C.A."/>
            <person name="van Kan J.A."/>
            <person name="Viaud M."/>
            <person name="Benito E.P."/>
            <person name="Couloux A."/>
            <person name="Coutinho P.M."/>
            <person name="de Vries R.P."/>
            <person name="Dyer P.S."/>
            <person name="Fillinger S."/>
            <person name="Fournier E."/>
            <person name="Gout L."/>
            <person name="Hahn M."/>
            <person name="Kohn L."/>
            <person name="Lapalu N."/>
            <person name="Plummer K.M."/>
            <person name="Pradier J.M."/>
            <person name="Quevillon E."/>
            <person name="Sharon A."/>
            <person name="Simon A."/>
            <person name="ten Have A."/>
            <person name="Tudzynski B."/>
            <person name="Tudzynski P."/>
            <person name="Wincker P."/>
            <person name="Andrew M."/>
            <person name="Anthouard V."/>
            <person name="Beever R.E."/>
            <person name="Beffa R."/>
            <person name="Benoit I."/>
            <person name="Bouzid O."/>
            <person name="Brault B."/>
            <person name="Chen Z."/>
            <person name="Choquer M."/>
            <person name="Collemare J."/>
            <person name="Cotton P."/>
            <person name="Danchin E.G."/>
            <person name="Da Silva C."/>
            <person name="Gautier A."/>
            <person name="Giraud C."/>
            <person name="Giraud T."/>
            <person name="Gonzalez C."/>
            <person name="Grossetete S."/>
            <person name="Guldener U."/>
            <person name="Henrissat B."/>
            <person name="Howlett B.J."/>
            <person name="Kodira C."/>
            <person name="Kretschmer M."/>
            <person name="Lappartient A."/>
            <person name="Leroch M."/>
            <person name="Levis C."/>
            <person name="Mauceli E."/>
            <person name="Neuveglise C."/>
            <person name="Oeser B."/>
            <person name="Pearson M."/>
            <person name="Poulain J."/>
            <person name="Poussereau N."/>
            <person name="Quesneville H."/>
            <person name="Rascle C."/>
            <person name="Schumacher J."/>
            <person name="Segurens B."/>
            <person name="Sexton A."/>
            <person name="Silva E."/>
            <person name="Sirven C."/>
            <person name="Soanes D.M."/>
            <person name="Talbot N.J."/>
            <person name="Templeton M."/>
            <person name="Yandava C."/>
            <person name="Yarden O."/>
            <person name="Zeng Q."/>
            <person name="Rollins J.A."/>
            <person name="Lebrun M.H."/>
            <person name="Dickman M."/>
        </authorList>
    </citation>
    <scope>NUCLEOTIDE SEQUENCE [LARGE SCALE GENOMIC DNA]</scope>
    <source>
        <strain evidence="3">T4</strain>
    </source>
</reference>
<dbReference type="AlphaFoldDB" id="G2Y9H3"/>
<sequence>MADSSNWRVRAPANTSSEARPTNWSSRKPRDDHRQRQTYHASSRMKPGRGCESPQTRTTK</sequence>
<feature type="region of interest" description="Disordered" evidence="1">
    <location>
        <begin position="1"/>
        <end position="60"/>
    </location>
</feature>